<evidence type="ECO:0000313" key="2">
    <source>
        <dbReference type="Proteomes" id="UP001458880"/>
    </source>
</evidence>
<accession>A0AAW1L6R1</accession>
<protein>
    <submittedName>
        <fullName evidence="1">Uncharacterized protein</fullName>
    </submittedName>
</protein>
<name>A0AAW1L6R1_POPJA</name>
<dbReference type="AlphaFoldDB" id="A0AAW1L6R1"/>
<keyword evidence="2" id="KW-1185">Reference proteome</keyword>
<dbReference type="Proteomes" id="UP001458880">
    <property type="component" value="Unassembled WGS sequence"/>
</dbReference>
<organism evidence="1 2">
    <name type="scientific">Popillia japonica</name>
    <name type="common">Japanese beetle</name>
    <dbReference type="NCBI Taxonomy" id="7064"/>
    <lineage>
        <taxon>Eukaryota</taxon>
        <taxon>Metazoa</taxon>
        <taxon>Ecdysozoa</taxon>
        <taxon>Arthropoda</taxon>
        <taxon>Hexapoda</taxon>
        <taxon>Insecta</taxon>
        <taxon>Pterygota</taxon>
        <taxon>Neoptera</taxon>
        <taxon>Endopterygota</taxon>
        <taxon>Coleoptera</taxon>
        <taxon>Polyphaga</taxon>
        <taxon>Scarabaeiformia</taxon>
        <taxon>Scarabaeidae</taxon>
        <taxon>Rutelinae</taxon>
        <taxon>Popillia</taxon>
    </lineage>
</organism>
<gene>
    <name evidence="1" type="ORF">QE152_g17013</name>
</gene>
<proteinExistence type="predicted"/>
<sequence length="86" mass="10011">MKGMARNRKEWGEMWKKVEKNGEKCGRRYRRPQLQHSTPKDSLLSHIQWISAIFNATMDPLENPLTEFSSVPVGQHMIAAKTQKED</sequence>
<comment type="caution">
    <text evidence="1">The sequence shown here is derived from an EMBL/GenBank/DDBJ whole genome shotgun (WGS) entry which is preliminary data.</text>
</comment>
<reference evidence="1 2" key="1">
    <citation type="journal article" date="2024" name="BMC Genomics">
        <title>De novo assembly and annotation of Popillia japonica's genome with initial clues to its potential as an invasive pest.</title>
        <authorList>
            <person name="Cucini C."/>
            <person name="Boschi S."/>
            <person name="Funari R."/>
            <person name="Cardaioli E."/>
            <person name="Iannotti N."/>
            <person name="Marturano G."/>
            <person name="Paoli F."/>
            <person name="Bruttini M."/>
            <person name="Carapelli A."/>
            <person name="Frati F."/>
            <person name="Nardi F."/>
        </authorList>
    </citation>
    <scope>NUCLEOTIDE SEQUENCE [LARGE SCALE GENOMIC DNA]</scope>
    <source>
        <strain evidence="1">DMR45628</strain>
    </source>
</reference>
<dbReference type="EMBL" id="JASPKY010000166">
    <property type="protein sequence ID" value="KAK9728868.1"/>
    <property type="molecule type" value="Genomic_DNA"/>
</dbReference>
<evidence type="ECO:0000313" key="1">
    <source>
        <dbReference type="EMBL" id="KAK9728868.1"/>
    </source>
</evidence>